<proteinExistence type="predicted"/>
<keyword evidence="1" id="KW-0812">Transmembrane</keyword>
<dbReference type="EMBL" id="NPND01000026">
    <property type="protein sequence ID" value="PIM89579.1"/>
    <property type="molecule type" value="Genomic_DNA"/>
</dbReference>
<keyword evidence="1" id="KW-1133">Transmembrane helix</keyword>
<evidence type="ECO:0000313" key="7">
    <source>
        <dbReference type="Proteomes" id="UP000230719"/>
    </source>
</evidence>
<dbReference type="RefSeq" id="WP_011016015.1">
    <property type="nucleotide sequence ID" value="NZ_CP012713.1"/>
</dbReference>
<keyword evidence="1" id="KW-0472">Membrane</keyword>
<reference evidence="2 5" key="1">
    <citation type="submission" date="2015-09" db="EMBL/GenBank/DDBJ databases">
        <authorList>
            <person name="Jackson K.R."/>
            <person name="Lunt B.L."/>
            <person name="Fisher J.N.B."/>
            <person name="Gardner A.V."/>
            <person name="Bailey M.E."/>
            <person name="Deus L.M."/>
            <person name="Earl A.S."/>
            <person name="Gibby P.D."/>
            <person name="Hartmann K.A."/>
            <person name="Liu J.E."/>
            <person name="Manci A.M."/>
            <person name="Nielsen D.A."/>
            <person name="Solomon M.B."/>
            <person name="Breakwell D.P."/>
            <person name="Burnett S.H."/>
            <person name="Grose J.H."/>
        </authorList>
    </citation>
    <scope>NUCLEOTIDE SEQUENCE [LARGE SCALE GENOMIC DNA]</scope>
    <source>
        <strain evidence="2 5">KCOM 1279</strain>
    </source>
</reference>
<organism evidence="2">
    <name type="scientific">Fusobacterium animalis</name>
    <dbReference type="NCBI Taxonomy" id="76859"/>
    <lineage>
        <taxon>Bacteria</taxon>
        <taxon>Fusobacteriati</taxon>
        <taxon>Fusobacteriota</taxon>
        <taxon>Fusobacteriia</taxon>
        <taxon>Fusobacteriales</taxon>
        <taxon>Fusobacteriaceae</taxon>
        <taxon>Fusobacterium</taxon>
    </lineage>
</organism>
<sequence length="83" mass="9273">MEFLRSLYFAFDEEVQAEIFKGLTFYSIAILILCILVYVGGKILSSSPETKGKVSAFVFGIVVANVIAVVYILYMLREIGIIQ</sequence>
<evidence type="ECO:0000313" key="5">
    <source>
        <dbReference type="Proteomes" id="UP000063147"/>
    </source>
</evidence>
<gene>
    <name evidence="4" type="ORF">CI114_08365</name>
    <name evidence="3" type="ORF">RN90_12270</name>
    <name evidence="2" type="ORF">RN98_00645</name>
</gene>
<feature type="transmembrane region" description="Helical" evidence="1">
    <location>
        <begin position="56"/>
        <end position="76"/>
    </location>
</feature>
<evidence type="ECO:0000313" key="3">
    <source>
        <dbReference type="EMBL" id="PGH26042.1"/>
    </source>
</evidence>
<reference evidence="4 7" key="3">
    <citation type="submission" date="2017-08" db="EMBL/GenBank/DDBJ databases">
        <title>Analysis of Fusobacterium persistence and antibiotic response in human colorectal.</title>
        <authorList>
            <person name="Bullman S."/>
        </authorList>
    </citation>
    <scope>NUCLEOTIDE SEQUENCE [LARGE SCALE GENOMIC DNA]</scope>
    <source>
        <strain evidence="4 7">P2_CP</strain>
    </source>
</reference>
<dbReference type="GeneID" id="79782924"/>
<accession>A0A0M4RMI2</accession>
<dbReference type="EMBL" id="CP012713">
    <property type="protein sequence ID" value="ALF16797.1"/>
    <property type="molecule type" value="Genomic_DNA"/>
</dbReference>
<reference evidence="3 6" key="2">
    <citation type="submission" date="2017-06" db="EMBL/GenBank/DDBJ databases">
        <title>Draft genome sequence of Fusobacterium nucleatum subsp. animalis KCOM 1280 (=ChDC F318).</title>
        <authorList>
            <person name="Kook J.-K."/>
            <person name="Park S.-N."/>
            <person name="Lim Y.K."/>
            <person name="Roh H."/>
        </authorList>
    </citation>
    <scope>NUCLEOTIDE SEQUENCE [LARGE SCALE GENOMIC DNA]</scope>
    <source>
        <strain evidence="3">KCOM 1280</strain>
        <strain evidence="6">KCOM 1280 ( ChDC F318)</strain>
    </source>
</reference>
<dbReference type="EMBL" id="NJGJ01000001">
    <property type="protein sequence ID" value="PGH26042.1"/>
    <property type="molecule type" value="Genomic_DNA"/>
</dbReference>
<protein>
    <submittedName>
        <fullName evidence="2">Uncharacterized protein</fullName>
    </submittedName>
</protein>
<evidence type="ECO:0000256" key="1">
    <source>
        <dbReference type="SAM" id="Phobius"/>
    </source>
</evidence>
<dbReference type="PATRIC" id="fig|76859.3.peg.128"/>
<name>A0A0M4RMI2_9FUSO</name>
<dbReference type="Proteomes" id="UP000226179">
    <property type="component" value="Unassembled WGS sequence"/>
</dbReference>
<dbReference type="AlphaFoldDB" id="A0A0M4RMI2"/>
<evidence type="ECO:0000313" key="6">
    <source>
        <dbReference type="Proteomes" id="UP000226179"/>
    </source>
</evidence>
<dbReference type="OrthoDB" id="90161at2"/>
<evidence type="ECO:0000313" key="4">
    <source>
        <dbReference type="EMBL" id="PIM89579.1"/>
    </source>
</evidence>
<feature type="transmembrane region" description="Helical" evidence="1">
    <location>
        <begin position="23"/>
        <end position="44"/>
    </location>
</feature>
<dbReference type="Proteomes" id="UP000230719">
    <property type="component" value="Unassembled WGS sequence"/>
</dbReference>
<dbReference type="Proteomes" id="UP000063147">
    <property type="component" value="Chromosome"/>
</dbReference>
<evidence type="ECO:0000313" key="2">
    <source>
        <dbReference type="EMBL" id="ALF16797.1"/>
    </source>
</evidence>